<keyword evidence="5" id="KW-1185">Reference proteome</keyword>
<dbReference type="Proteomes" id="UP000239698">
    <property type="component" value="Unassembled WGS sequence"/>
</dbReference>
<name>A0ABD6W9X9_RATRA</name>
<dbReference type="Proteomes" id="UP000237881">
    <property type="component" value="Unassembled WGS sequence"/>
</dbReference>
<evidence type="ECO:0000313" key="3">
    <source>
        <dbReference type="EMBL" id="PPH76715.1"/>
    </source>
</evidence>
<comment type="caution">
    <text evidence="2">The sequence shown here is derived from an EMBL/GenBank/DDBJ whole genome shotgun (WGS) entry which is preliminary data.</text>
</comment>
<proteinExistence type="predicted"/>
<dbReference type="KEGG" id="rry:C1O28_11715"/>
<evidence type="ECO:0000313" key="2">
    <source>
        <dbReference type="EMBL" id="PPF14362.1"/>
    </source>
</evidence>
<protein>
    <submittedName>
        <fullName evidence="2">Uncharacterized protein</fullName>
    </submittedName>
</protein>
<evidence type="ECO:0000313" key="4">
    <source>
        <dbReference type="Proteomes" id="UP000237881"/>
    </source>
</evidence>
<dbReference type="EMBL" id="PSUL01000012">
    <property type="protein sequence ID" value="PPF14362.1"/>
    <property type="molecule type" value="Genomic_DNA"/>
</dbReference>
<dbReference type="GeneID" id="49821145"/>
<gene>
    <name evidence="2" type="ORF">C5C04_07125</name>
    <name evidence="3" type="ORF">C5C40_08555</name>
</gene>
<reference evidence="4 5" key="1">
    <citation type="submission" date="2018-02" db="EMBL/GenBank/DDBJ databases">
        <title>Bacteriophage NCPPB3778 and a type I-E CRISPR drive the evolution of the US Biological Select Agent, Rathayibacter toxicus.</title>
        <authorList>
            <person name="Davis E.W.II."/>
            <person name="Tabima J.F."/>
            <person name="Weisberg A.J."/>
            <person name="Lopes L.D."/>
            <person name="Wiseman M.S."/>
            <person name="Wiseman M.S."/>
            <person name="Pupko T."/>
            <person name="Belcher M.S."/>
            <person name="Sechler A.J."/>
            <person name="Tancos M.A."/>
            <person name="Schroeder B.K."/>
            <person name="Murray T.D."/>
            <person name="Luster D.G."/>
            <person name="Schneider W.L."/>
            <person name="Rogers E."/>
            <person name="Andreote F.D."/>
            <person name="Grunwald N.J."/>
            <person name="Putnam M.L."/>
            <person name="Chang J.H."/>
        </authorList>
    </citation>
    <scope>NUCLEOTIDE SEQUENCE [LARGE SCALE GENOMIC DNA]</scope>
    <source>
        <strain evidence="3 5">AY1D6</strain>
        <strain evidence="2 4">AY1I9</strain>
    </source>
</reference>
<evidence type="ECO:0000256" key="1">
    <source>
        <dbReference type="SAM" id="MobiDB-lite"/>
    </source>
</evidence>
<evidence type="ECO:0000313" key="5">
    <source>
        <dbReference type="Proteomes" id="UP000239698"/>
    </source>
</evidence>
<dbReference type="EMBL" id="PSVT01000015">
    <property type="protein sequence ID" value="PPH76715.1"/>
    <property type="molecule type" value="Genomic_DNA"/>
</dbReference>
<dbReference type="AlphaFoldDB" id="A0ABD6W9X9"/>
<sequence length="273" mass="29791">MTAVGDGERGQHDRQETPEHEELGRSRLTLSFARYDTLAARAEALAVRAGSSLAGDRSATPYSSVPDQVRASLGVALDHLHAFTIIVADGGAVLPFAMFTLVRSAYEATGTALWLLHPTSRDDRVLRSLKLVRDNHRQVHNLMEKSGRKDPGWDRAIAALERDRDGRKALVGVKLDHVSSVTDRLEEIAPLVPELFLTPLALWQTSSGMAHGNSSMTLLLLDREQSGPIQHGGADYNLTTSVLVVAGYFDAALDMIEAALDLWDSRNSPPELH</sequence>
<accession>A0ABD6W9X9</accession>
<feature type="region of interest" description="Disordered" evidence="1">
    <location>
        <begin position="1"/>
        <end position="23"/>
    </location>
</feature>
<organism evidence="2 4">
    <name type="scientific">Rathayibacter rathayi</name>
    <name type="common">Corynebacterium rathayi</name>
    <dbReference type="NCBI Taxonomy" id="33887"/>
    <lineage>
        <taxon>Bacteria</taxon>
        <taxon>Bacillati</taxon>
        <taxon>Actinomycetota</taxon>
        <taxon>Actinomycetes</taxon>
        <taxon>Micrococcales</taxon>
        <taxon>Microbacteriaceae</taxon>
        <taxon>Rathayibacter</taxon>
    </lineage>
</organism>
<dbReference type="RefSeq" id="WP_097167360.1">
    <property type="nucleotide sequence ID" value="NZ_CP028129.1"/>
</dbReference>